<evidence type="ECO:0000256" key="4">
    <source>
        <dbReference type="ARBA" id="ARBA00023163"/>
    </source>
</evidence>
<evidence type="ECO:0000313" key="6">
    <source>
        <dbReference type="EMBL" id="MET3528555.1"/>
    </source>
</evidence>
<protein>
    <submittedName>
        <fullName evidence="6">DNA-binding transcriptional LysR family regulator</fullName>
    </submittedName>
</protein>
<dbReference type="PANTHER" id="PTHR30537:SF5">
    <property type="entry name" value="HTH-TYPE TRANSCRIPTIONAL ACTIVATOR TTDR-RELATED"/>
    <property type="match status" value="1"/>
</dbReference>
<comment type="similarity">
    <text evidence="1">Belongs to the LysR transcriptional regulatory family.</text>
</comment>
<dbReference type="Gene3D" id="1.10.10.10">
    <property type="entry name" value="Winged helix-like DNA-binding domain superfamily/Winged helix DNA-binding domain"/>
    <property type="match status" value="1"/>
</dbReference>
<dbReference type="CDD" id="cd08422">
    <property type="entry name" value="PBP2_CrgA_like"/>
    <property type="match status" value="1"/>
</dbReference>
<comment type="caution">
    <text evidence="6">The sequence shown here is derived from an EMBL/GenBank/DDBJ whole genome shotgun (WGS) entry which is preliminary data.</text>
</comment>
<evidence type="ECO:0000259" key="5">
    <source>
        <dbReference type="PROSITE" id="PS50931"/>
    </source>
</evidence>
<keyword evidence="7" id="KW-1185">Reference proteome</keyword>
<reference evidence="6 7" key="1">
    <citation type="submission" date="2024-06" db="EMBL/GenBank/DDBJ databases">
        <title>Genomic Encyclopedia of Type Strains, Phase IV (KMG-IV): sequencing the most valuable type-strain genomes for metagenomic binning, comparative biology and taxonomic classification.</title>
        <authorList>
            <person name="Goeker M."/>
        </authorList>
    </citation>
    <scope>NUCLEOTIDE SEQUENCE [LARGE SCALE GENOMIC DNA]</scope>
    <source>
        <strain evidence="6 7">DSM 17809</strain>
    </source>
</reference>
<evidence type="ECO:0000256" key="2">
    <source>
        <dbReference type="ARBA" id="ARBA00023015"/>
    </source>
</evidence>
<feature type="domain" description="HTH lysR-type" evidence="5">
    <location>
        <begin position="1"/>
        <end position="58"/>
    </location>
</feature>
<dbReference type="Gene3D" id="3.40.190.290">
    <property type="match status" value="1"/>
</dbReference>
<evidence type="ECO:0000313" key="7">
    <source>
        <dbReference type="Proteomes" id="UP001549110"/>
    </source>
</evidence>
<dbReference type="PROSITE" id="PS50931">
    <property type="entry name" value="HTH_LYSR"/>
    <property type="match status" value="1"/>
</dbReference>
<organism evidence="6 7">
    <name type="scientific">Phenylobacterium koreense</name>
    <dbReference type="NCBI Taxonomy" id="266125"/>
    <lineage>
        <taxon>Bacteria</taxon>
        <taxon>Pseudomonadati</taxon>
        <taxon>Pseudomonadota</taxon>
        <taxon>Alphaproteobacteria</taxon>
        <taxon>Caulobacterales</taxon>
        <taxon>Caulobacteraceae</taxon>
        <taxon>Phenylobacterium</taxon>
    </lineage>
</organism>
<dbReference type="InterPro" id="IPR000847">
    <property type="entry name" value="LysR_HTH_N"/>
</dbReference>
<dbReference type="EMBL" id="JBEPLU010000004">
    <property type="protein sequence ID" value="MET3528555.1"/>
    <property type="molecule type" value="Genomic_DNA"/>
</dbReference>
<dbReference type="InterPro" id="IPR005119">
    <property type="entry name" value="LysR_subst-bd"/>
</dbReference>
<dbReference type="InterPro" id="IPR036390">
    <property type="entry name" value="WH_DNA-bd_sf"/>
</dbReference>
<dbReference type="Pfam" id="PF00126">
    <property type="entry name" value="HTH_1"/>
    <property type="match status" value="1"/>
</dbReference>
<name>A0ABV2ENB5_9CAUL</name>
<keyword evidence="3 6" id="KW-0238">DNA-binding</keyword>
<proteinExistence type="inferred from homology"/>
<keyword evidence="2" id="KW-0805">Transcription regulation</keyword>
<dbReference type="InterPro" id="IPR036388">
    <property type="entry name" value="WH-like_DNA-bd_sf"/>
</dbReference>
<dbReference type="GO" id="GO:0003677">
    <property type="term" value="F:DNA binding"/>
    <property type="evidence" value="ECO:0007669"/>
    <property type="project" value="UniProtKB-KW"/>
</dbReference>
<dbReference type="PANTHER" id="PTHR30537">
    <property type="entry name" value="HTH-TYPE TRANSCRIPTIONAL REGULATOR"/>
    <property type="match status" value="1"/>
</dbReference>
<evidence type="ECO:0000256" key="3">
    <source>
        <dbReference type="ARBA" id="ARBA00023125"/>
    </source>
</evidence>
<evidence type="ECO:0000256" key="1">
    <source>
        <dbReference type="ARBA" id="ARBA00009437"/>
    </source>
</evidence>
<dbReference type="InterPro" id="IPR058163">
    <property type="entry name" value="LysR-type_TF_proteobact-type"/>
</dbReference>
<dbReference type="RefSeq" id="WP_354298430.1">
    <property type="nucleotide sequence ID" value="NZ_JBEPLU010000004.1"/>
</dbReference>
<accession>A0ABV2ENB5</accession>
<dbReference type="Proteomes" id="UP001549110">
    <property type="component" value="Unassembled WGS sequence"/>
</dbReference>
<dbReference type="Pfam" id="PF03466">
    <property type="entry name" value="LysR_substrate"/>
    <property type="match status" value="1"/>
</dbReference>
<dbReference type="SUPFAM" id="SSF53850">
    <property type="entry name" value="Periplasmic binding protein-like II"/>
    <property type="match status" value="1"/>
</dbReference>
<gene>
    <name evidence="6" type="ORF">ABID41_003697</name>
</gene>
<keyword evidence="4" id="KW-0804">Transcription</keyword>
<sequence>MRLEDVQTFVAVAEAQGITGAARRLGISKSVVSRRLLRLEEALKVRLVTRTSRGALITDAGETFREHAIRIANECDAAQEALSTHGELKGRLRIAAPNSSGSLELAVAIAEFAITHPALHVHTSYSDRIVDLVGEGYDVALRVGFLADSALIAQRLSAIDGRMVASPSYLAMRGEPASPDDLMNHDMISQGTETWPLQHGDRVIVARPRARFTADSGQALVDAAIAGLGVVMLPDFLADEHIATGRLRRVMSNFPMPQAALFVVRPPGRRAPRKVSALIEFLRQRLP</sequence>
<dbReference type="SUPFAM" id="SSF46785">
    <property type="entry name" value="Winged helix' DNA-binding domain"/>
    <property type="match status" value="1"/>
</dbReference>